<evidence type="ECO:0000256" key="8">
    <source>
        <dbReference type="ARBA" id="ARBA00023229"/>
    </source>
</evidence>
<feature type="binding site" evidence="10">
    <location>
        <position position="101"/>
    </location>
    <ligand>
        <name>Mg(2+)</name>
        <dbReference type="ChEBI" id="CHEBI:18420"/>
    </ligand>
</feature>
<dbReference type="EMBL" id="JBHMDM010000005">
    <property type="protein sequence ID" value="MFB9377289.1"/>
    <property type="molecule type" value="Genomic_DNA"/>
</dbReference>
<dbReference type="Pfam" id="PF00293">
    <property type="entry name" value="NUDIX"/>
    <property type="match status" value="1"/>
</dbReference>
<dbReference type="EC" id="5.3.3.2" evidence="3 10"/>
<dbReference type="SUPFAM" id="SSF55811">
    <property type="entry name" value="Nudix"/>
    <property type="match status" value="1"/>
</dbReference>
<evidence type="ECO:0000256" key="3">
    <source>
        <dbReference type="ARBA" id="ARBA00012057"/>
    </source>
</evidence>
<comment type="cofactor">
    <cofactor evidence="10">
        <name>Mg(2+)</name>
        <dbReference type="ChEBI" id="CHEBI:18420"/>
    </cofactor>
    <text evidence="10">Binds 1 Mg(2+) ion per subunit. The magnesium ion binds only when substrate is bound.</text>
</comment>
<accession>A0ABV5LT94</accession>
<keyword evidence="5 10" id="KW-0479">Metal-binding</keyword>
<evidence type="ECO:0000313" key="13">
    <source>
        <dbReference type="Proteomes" id="UP001589748"/>
    </source>
</evidence>
<comment type="catalytic activity">
    <reaction evidence="10">
        <text>isopentenyl diphosphate = dimethylallyl diphosphate</text>
        <dbReference type="Rhea" id="RHEA:23284"/>
        <dbReference type="ChEBI" id="CHEBI:57623"/>
        <dbReference type="ChEBI" id="CHEBI:128769"/>
        <dbReference type="EC" id="5.3.3.2"/>
    </reaction>
</comment>
<keyword evidence="4 10" id="KW-0963">Cytoplasm</keyword>
<dbReference type="GO" id="GO:0004452">
    <property type="term" value="F:isopentenyl-diphosphate delta-isomerase activity"/>
    <property type="evidence" value="ECO:0007669"/>
    <property type="project" value="UniProtKB-EC"/>
</dbReference>
<dbReference type="InterPro" id="IPR011876">
    <property type="entry name" value="IsopentenylPP_isomerase_typ1"/>
</dbReference>
<reference evidence="12 13" key="1">
    <citation type="submission" date="2024-09" db="EMBL/GenBank/DDBJ databases">
        <authorList>
            <person name="Sun Q."/>
            <person name="Mori K."/>
        </authorList>
    </citation>
    <scope>NUCLEOTIDE SEQUENCE [LARGE SCALE GENOMIC DNA]</scope>
    <source>
        <strain evidence="12 13">TISTR 1856</strain>
    </source>
</reference>
<keyword evidence="7 10" id="KW-0464">Manganese</keyword>
<dbReference type="Gene3D" id="3.90.79.10">
    <property type="entry name" value="Nucleoside Triphosphate Pyrophosphohydrolase"/>
    <property type="match status" value="1"/>
</dbReference>
<dbReference type="NCBIfam" id="TIGR02150">
    <property type="entry name" value="IPP_isom_1"/>
    <property type="match status" value="1"/>
</dbReference>
<comment type="subcellular location">
    <subcellularLocation>
        <location evidence="10">Cytoplasm</location>
    </subcellularLocation>
</comment>
<feature type="binding site" evidence="10">
    <location>
        <position position="130"/>
    </location>
    <ligand>
        <name>Mn(2+)</name>
        <dbReference type="ChEBI" id="CHEBI:29035"/>
    </ligand>
</feature>
<comment type="pathway">
    <text evidence="1 10">Isoprenoid biosynthesis; dimethylallyl diphosphate biosynthesis; dimethylallyl diphosphate from isopentenyl diphosphate: step 1/1.</text>
</comment>
<dbReference type="NCBIfam" id="NF002995">
    <property type="entry name" value="PRK03759.1"/>
    <property type="match status" value="1"/>
</dbReference>
<feature type="binding site" evidence="10">
    <location>
        <position position="128"/>
    </location>
    <ligand>
        <name>Mn(2+)</name>
        <dbReference type="ChEBI" id="CHEBI:29035"/>
    </ligand>
</feature>
<feature type="active site" evidence="10">
    <location>
        <position position="81"/>
    </location>
</feature>
<feature type="binding site" evidence="10">
    <location>
        <position position="83"/>
    </location>
    <ligand>
        <name>Mn(2+)</name>
        <dbReference type="ChEBI" id="CHEBI:29035"/>
    </ligand>
</feature>
<evidence type="ECO:0000256" key="9">
    <source>
        <dbReference type="ARBA" id="ARBA00023235"/>
    </source>
</evidence>
<comment type="caution">
    <text evidence="12">The sequence shown here is derived from an EMBL/GenBank/DDBJ whole genome shotgun (WGS) entry which is preliminary data.</text>
</comment>
<evidence type="ECO:0000256" key="10">
    <source>
        <dbReference type="HAMAP-Rule" id="MF_00202"/>
    </source>
</evidence>
<evidence type="ECO:0000256" key="5">
    <source>
        <dbReference type="ARBA" id="ARBA00022723"/>
    </source>
</evidence>
<dbReference type="PANTHER" id="PTHR10885">
    <property type="entry name" value="ISOPENTENYL-DIPHOSPHATE DELTA-ISOMERASE"/>
    <property type="match status" value="1"/>
</dbReference>
<comment type="function">
    <text evidence="10">Catalyzes the 1,3-allylic rearrangement of the homoallylic substrate isopentenyl (IPP) to its highly electrophilic allylic isomer, dimethylallyl diphosphate (DMAPP).</text>
</comment>
<evidence type="ECO:0000256" key="4">
    <source>
        <dbReference type="ARBA" id="ARBA00022490"/>
    </source>
</evidence>
<evidence type="ECO:0000256" key="1">
    <source>
        <dbReference type="ARBA" id="ARBA00004826"/>
    </source>
</evidence>
<sequence length="185" mass="19945">MSAPALPTALAEPTLTRELVVLLAEDGTPCGTALKSEVHHTDTPLHLAFSCWVLDEEGRTLLTRRADGKKTWPGIWTNSFCGHPGPGESPAEAVLRRAHDELGAGVADVRPALPDFRYRAVMADGTVENEICPVFTARLTGPVDPSPAEVGAHRWVPMAELRAAVAADPGPFSPWLLEQLPQLRF</sequence>
<keyword evidence="8 10" id="KW-0414">Isoprene biosynthesis</keyword>
<gene>
    <name evidence="10 12" type="primary">idi</name>
    <name evidence="12" type="ORF">ACFFVI_09925</name>
</gene>
<feature type="binding site" evidence="10">
    <location>
        <position position="46"/>
    </location>
    <ligand>
        <name>Mn(2+)</name>
        <dbReference type="ChEBI" id="CHEBI:29035"/>
    </ligand>
</feature>
<protein>
    <recommendedName>
        <fullName evidence="3 10">Isopentenyl-diphosphate Delta-isomerase</fullName>
        <shortName evidence="10">IPP isomerase</shortName>
        <ecNumber evidence="3 10">5.3.3.2</ecNumber>
    </recommendedName>
    <alternativeName>
        <fullName evidence="10">IPP:DMAPP isomerase</fullName>
    </alternativeName>
    <alternativeName>
        <fullName evidence="10">Isopentenyl pyrophosphate isomerase</fullName>
    </alternativeName>
</protein>
<evidence type="ECO:0000259" key="11">
    <source>
        <dbReference type="PROSITE" id="PS51462"/>
    </source>
</evidence>
<dbReference type="RefSeq" id="WP_380139284.1">
    <property type="nucleotide sequence ID" value="NZ_JBHLUI010000010.1"/>
</dbReference>
<evidence type="ECO:0000256" key="2">
    <source>
        <dbReference type="ARBA" id="ARBA00007579"/>
    </source>
</evidence>
<keyword evidence="6 10" id="KW-0460">Magnesium</keyword>
<evidence type="ECO:0000256" key="7">
    <source>
        <dbReference type="ARBA" id="ARBA00023211"/>
    </source>
</evidence>
<dbReference type="PROSITE" id="PS51462">
    <property type="entry name" value="NUDIX"/>
    <property type="match status" value="1"/>
</dbReference>
<dbReference type="PIRSF" id="PIRSF018427">
    <property type="entry name" value="Isopntndiph_ism"/>
    <property type="match status" value="1"/>
</dbReference>
<comment type="cofactor">
    <cofactor evidence="10">
        <name>Mn(2+)</name>
        <dbReference type="ChEBI" id="CHEBI:29035"/>
    </cofactor>
    <text evidence="10">Binds 1 Mn(2+) ion per subunit.</text>
</comment>
<keyword evidence="9 10" id="KW-0413">Isomerase</keyword>
<keyword evidence="13" id="KW-1185">Reference proteome</keyword>
<feature type="active site" evidence="10">
    <location>
        <position position="130"/>
    </location>
</feature>
<dbReference type="PANTHER" id="PTHR10885:SF0">
    <property type="entry name" value="ISOPENTENYL-DIPHOSPHATE DELTA-ISOMERASE"/>
    <property type="match status" value="1"/>
</dbReference>
<evidence type="ECO:0000313" key="12">
    <source>
        <dbReference type="EMBL" id="MFB9377289.1"/>
    </source>
</evidence>
<dbReference type="Proteomes" id="UP001589748">
    <property type="component" value="Unassembled WGS sequence"/>
</dbReference>
<organism evidence="12 13">
    <name type="scientific">Kineococcus gynurae</name>
    <dbReference type="NCBI Taxonomy" id="452979"/>
    <lineage>
        <taxon>Bacteria</taxon>
        <taxon>Bacillati</taxon>
        <taxon>Actinomycetota</taxon>
        <taxon>Actinomycetes</taxon>
        <taxon>Kineosporiales</taxon>
        <taxon>Kineosporiaceae</taxon>
        <taxon>Kineococcus</taxon>
    </lineage>
</organism>
<dbReference type="CDD" id="cd02885">
    <property type="entry name" value="NUDIX_IPP_Isomerase"/>
    <property type="match status" value="1"/>
</dbReference>
<evidence type="ECO:0000256" key="6">
    <source>
        <dbReference type="ARBA" id="ARBA00022842"/>
    </source>
</evidence>
<name>A0ABV5LT94_9ACTN</name>
<feature type="domain" description="Nudix hydrolase" evidence="11">
    <location>
        <begin position="44"/>
        <end position="178"/>
    </location>
</feature>
<dbReference type="HAMAP" id="MF_00202">
    <property type="entry name" value="Idi"/>
    <property type="match status" value="1"/>
</dbReference>
<proteinExistence type="inferred from homology"/>
<feature type="binding site" evidence="10">
    <location>
        <position position="39"/>
    </location>
    <ligand>
        <name>Mn(2+)</name>
        <dbReference type="ChEBI" id="CHEBI:29035"/>
    </ligand>
</feature>
<comment type="similarity">
    <text evidence="2 10">Belongs to the IPP isomerase type 1 family.</text>
</comment>
<dbReference type="InterPro" id="IPR015797">
    <property type="entry name" value="NUDIX_hydrolase-like_dom_sf"/>
</dbReference>
<dbReference type="InterPro" id="IPR056375">
    <property type="entry name" value="Idi_bact"/>
</dbReference>
<dbReference type="InterPro" id="IPR000086">
    <property type="entry name" value="NUDIX_hydrolase_dom"/>
</dbReference>